<evidence type="ECO:0000313" key="2">
    <source>
        <dbReference type="EMBL" id="GAA2697464.1"/>
    </source>
</evidence>
<name>A0ABN3TBD1_9ACTN</name>
<accession>A0ABN3TBD1</accession>
<keyword evidence="3" id="KW-1185">Reference proteome</keyword>
<comment type="caution">
    <text evidence="2">The sequence shown here is derived from an EMBL/GenBank/DDBJ whole genome shotgun (WGS) entry which is preliminary data.</text>
</comment>
<dbReference type="Pfam" id="PF03756">
    <property type="entry name" value="AfsA"/>
    <property type="match status" value="2"/>
</dbReference>
<proteinExistence type="predicted"/>
<dbReference type="Proteomes" id="UP001501666">
    <property type="component" value="Unassembled WGS sequence"/>
</dbReference>
<feature type="domain" description="A-factor biosynthesis hotdog" evidence="1">
    <location>
        <begin position="28"/>
        <end position="163"/>
    </location>
</feature>
<evidence type="ECO:0000259" key="1">
    <source>
        <dbReference type="Pfam" id="PF03756"/>
    </source>
</evidence>
<protein>
    <submittedName>
        <fullName evidence="2">ScbA/BarX family gamma-butyrolactone biosynthesis protein</fullName>
    </submittedName>
</protein>
<dbReference type="RefSeq" id="WP_346156432.1">
    <property type="nucleotide sequence ID" value="NZ_BAAATE010000047.1"/>
</dbReference>
<dbReference type="InterPro" id="IPR005509">
    <property type="entry name" value="AfsA_hotdog_dom"/>
</dbReference>
<reference evidence="2 3" key="1">
    <citation type="journal article" date="2019" name="Int. J. Syst. Evol. Microbiol.">
        <title>The Global Catalogue of Microorganisms (GCM) 10K type strain sequencing project: providing services to taxonomists for standard genome sequencing and annotation.</title>
        <authorList>
            <consortium name="The Broad Institute Genomics Platform"/>
            <consortium name="The Broad Institute Genome Sequencing Center for Infectious Disease"/>
            <person name="Wu L."/>
            <person name="Ma J."/>
        </authorList>
    </citation>
    <scope>NUCLEOTIDE SEQUENCE [LARGE SCALE GENOMIC DNA]</scope>
    <source>
        <strain evidence="2 3">JCM 6835</strain>
    </source>
</reference>
<dbReference type="InterPro" id="IPR047757">
    <property type="entry name" value="AfsA-like"/>
</dbReference>
<feature type="domain" description="A-factor biosynthesis hotdog" evidence="1">
    <location>
        <begin position="195"/>
        <end position="306"/>
    </location>
</feature>
<dbReference type="EMBL" id="BAAATE010000047">
    <property type="protein sequence ID" value="GAA2697464.1"/>
    <property type="molecule type" value="Genomic_DNA"/>
</dbReference>
<evidence type="ECO:0000313" key="3">
    <source>
        <dbReference type="Proteomes" id="UP001501666"/>
    </source>
</evidence>
<dbReference type="NCBIfam" id="NF041195">
    <property type="entry name" value="ScbA_BarX_GamBu"/>
    <property type="match status" value="1"/>
</dbReference>
<sequence>MRLTGSGLNALHLDPEEGLFEQTIPRQLVHRTAVTEVLITGFRTDGVDAYLLGAQWPLCHRFYRTADGHHDPFLLVESVRQAGLLIGHAGYGVPAGHAFVMDHLAFEISADALACDATHSDVMLAVSCHPLGRGGRAIKSLDFTMELYRGSRHAGTARARARCTSPAVLARLRGGQAKRFGQPFAPGPPVPAESVGKAHAEDVILAATGDAEVWTLRCRPHPVLFDHPMDHVPGNLMIEAMLQATRSRHWPRRVGVRALSANFHSYADLDRLVTVRAADPIGDDEPILVSLTQDGEHLADGLITTTPLN</sequence>
<organism evidence="2 3">
    <name type="scientific">Nonomuraea recticatena</name>
    <dbReference type="NCBI Taxonomy" id="46178"/>
    <lineage>
        <taxon>Bacteria</taxon>
        <taxon>Bacillati</taxon>
        <taxon>Actinomycetota</taxon>
        <taxon>Actinomycetes</taxon>
        <taxon>Streptosporangiales</taxon>
        <taxon>Streptosporangiaceae</taxon>
        <taxon>Nonomuraea</taxon>
    </lineage>
</organism>
<gene>
    <name evidence="2" type="ORF">GCM10010412_092370</name>
</gene>